<sequence>MEKMILRRPTEADEDRVWAYRQAFLDRGETVHGGSALSAAESYSVWLRQVRGNQNPQTVRPGLVVSDTLMAVRAPDGVLVGFIDIRHTLNDFLMRFGGHIGYSVHPDLRRRGYAAEMLRLALDRCRNELGLERVLLTCGLENEGSRRTILANGGVLENEIPEEDGTLVQRYWIAL</sequence>
<dbReference type="Pfam" id="PF13302">
    <property type="entry name" value="Acetyltransf_3"/>
    <property type="match status" value="1"/>
</dbReference>
<accession>A0A8J6M8Q1</accession>
<proteinExistence type="predicted"/>
<dbReference type="Gene3D" id="3.40.630.30">
    <property type="match status" value="1"/>
</dbReference>
<evidence type="ECO:0000259" key="1">
    <source>
        <dbReference type="PROSITE" id="PS51186"/>
    </source>
</evidence>
<dbReference type="EMBL" id="JACOPQ010000013">
    <property type="protein sequence ID" value="MBC5738272.1"/>
    <property type="molecule type" value="Genomic_DNA"/>
</dbReference>
<dbReference type="GO" id="GO:0016747">
    <property type="term" value="F:acyltransferase activity, transferring groups other than amino-acyl groups"/>
    <property type="evidence" value="ECO:0007669"/>
    <property type="project" value="InterPro"/>
</dbReference>
<dbReference type="PROSITE" id="PS51186">
    <property type="entry name" value="GNAT"/>
    <property type="match status" value="1"/>
</dbReference>
<keyword evidence="3" id="KW-1185">Reference proteome</keyword>
<comment type="caution">
    <text evidence="2">The sequence shown here is derived from an EMBL/GenBank/DDBJ whole genome shotgun (WGS) entry which is preliminary data.</text>
</comment>
<feature type="domain" description="N-acetyltransferase" evidence="1">
    <location>
        <begin position="4"/>
        <end position="175"/>
    </location>
</feature>
<dbReference type="InterPro" id="IPR000182">
    <property type="entry name" value="GNAT_dom"/>
</dbReference>
<protein>
    <submittedName>
        <fullName evidence="2">GNAT family N-acetyltransferase</fullName>
    </submittedName>
</protein>
<dbReference type="PANTHER" id="PTHR39173">
    <property type="entry name" value="ACETYLTRANSFERASE"/>
    <property type="match status" value="1"/>
</dbReference>
<dbReference type="InterPro" id="IPR016181">
    <property type="entry name" value="Acyl_CoA_acyltransferase"/>
</dbReference>
<name>A0A8J6M8Q1_9FIRM</name>
<reference evidence="2" key="1">
    <citation type="submission" date="2020-08" db="EMBL/GenBank/DDBJ databases">
        <title>Genome public.</title>
        <authorList>
            <person name="Liu C."/>
            <person name="Sun Q."/>
        </authorList>
    </citation>
    <scope>NUCLEOTIDE SEQUENCE</scope>
    <source>
        <strain evidence="2">NSJ-52</strain>
    </source>
</reference>
<organism evidence="2 3">
    <name type="scientific">Lawsonibacter faecis</name>
    <dbReference type="NCBI Taxonomy" id="2763052"/>
    <lineage>
        <taxon>Bacteria</taxon>
        <taxon>Bacillati</taxon>
        <taxon>Bacillota</taxon>
        <taxon>Clostridia</taxon>
        <taxon>Eubacteriales</taxon>
        <taxon>Oscillospiraceae</taxon>
        <taxon>Lawsonibacter</taxon>
    </lineage>
</organism>
<dbReference type="RefSeq" id="WP_155149744.1">
    <property type="nucleotide sequence ID" value="NZ_JACOPQ010000013.1"/>
</dbReference>
<dbReference type="Proteomes" id="UP000607645">
    <property type="component" value="Unassembled WGS sequence"/>
</dbReference>
<dbReference type="PANTHER" id="PTHR39173:SF1">
    <property type="entry name" value="ACETYLTRANSFERASE"/>
    <property type="match status" value="1"/>
</dbReference>
<evidence type="ECO:0000313" key="2">
    <source>
        <dbReference type="EMBL" id="MBC5738272.1"/>
    </source>
</evidence>
<evidence type="ECO:0000313" key="3">
    <source>
        <dbReference type="Proteomes" id="UP000607645"/>
    </source>
</evidence>
<dbReference type="CDD" id="cd04301">
    <property type="entry name" value="NAT_SF"/>
    <property type="match status" value="1"/>
</dbReference>
<dbReference type="SUPFAM" id="SSF55729">
    <property type="entry name" value="Acyl-CoA N-acyltransferases (Nat)"/>
    <property type="match status" value="1"/>
</dbReference>
<dbReference type="AlphaFoldDB" id="A0A8J6M8Q1"/>
<gene>
    <name evidence="2" type="ORF">H8S62_14760</name>
</gene>